<dbReference type="SUPFAM" id="SSF55874">
    <property type="entry name" value="ATPase domain of HSP90 chaperone/DNA topoisomerase II/histidine kinase"/>
    <property type="match status" value="1"/>
</dbReference>
<dbReference type="SMART" id="SM00387">
    <property type="entry name" value="HATPase_c"/>
    <property type="match status" value="1"/>
</dbReference>
<protein>
    <recommendedName>
        <fullName evidence="2">histidine kinase</fullName>
        <ecNumber evidence="2">2.7.13.3</ecNumber>
    </recommendedName>
</protein>
<dbReference type="InterPro" id="IPR004358">
    <property type="entry name" value="Sig_transdc_His_kin-like_C"/>
</dbReference>
<dbReference type="InterPro" id="IPR036890">
    <property type="entry name" value="HATPase_C_sf"/>
</dbReference>
<evidence type="ECO:0000256" key="5">
    <source>
        <dbReference type="ARBA" id="ARBA00022777"/>
    </source>
</evidence>
<gene>
    <name evidence="8" type="ORF">IFT62_22310</name>
</gene>
<evidence type="ECO:0000313" key="9">
    <source>
        <dbReference type="Proteomes" id="UP000625247"/>
    </source>
</evidence>
<accession>A0ABR9ACV4</accession>
<dbReference type="Pfam" id="PF00512">
    <property type="entry name" value="HisKA"/>
    <property type="match status" value="1"/>
</dbReference>
<dbReference type="InterPro" id="IPR036097">
    <property type="entry name" value="HisK_dim/P_sf"/>
</dbReference>
<evidence type="ECO:0000313" key="8">
    <source>
        <dbReference type="EMBL" id="MBD8123942.1"/>
    </source>
</evidence>
<dbReference type="SUPFAM" id="SSF55781">
    <property type="entry name" value="GAF domain-like"/>
    <property type="match status" value="1"/>
</dbReference>
<keyword evidence="4" id="KW-0808">Transferase</keyword>
<dbReference type="Pfam" id="PF01590">
    <property type="entry name" value="GAF"/>
    <property type="match status" value="1"/>
</dbReference>
<dbReference type="InterPro" id="IPR029016">
    <property type="entry name" value="GAF-like_dom_sf"/>
</dbReference>
<dbReference type="PANTHER" id="PTHR43711">
    <property type="entry name" value="TWO-COMPONENT HISTIDINE KINASE"/>
    <property type="match status" value="1"/>
</dbReference>
<evidence type="ECO:0000259" key="7">
    <source>
        <dbReference type="PROSITE" id="PS50109"/>
    </source>
</evidence>
<sequence>MVKRVTGLGFAAVARVTDRYWVACAIDDSIQYGLAPGDKVDVATTICHEISQHKQPVIFGHASEHPVFATHPTPRLFGFESYISIPIIRANGEFFGTLCAVDRTPSAIETPEVLENLTLFSQLIAANLDMQDSLDLSQRELLDERETSRLRDQFIAVLGHDLRTPLSAIRMSADLIDSRVTERSTRKLVHAIQTSTQRMGLLIENVLDFARGRLGGGIPVRRTHVDDLQSELHRVIEEVRRSHPAASIQQSIDIPTAIDCDRVRVGQLLCNLLGNAVTHGDTHFPVTVRAAVEHNLLVISVTNQGQPIEPERLGLLFQPYTRSEKSGYGGGLGLGLYIAAEIVKGHGGSISVVSTAADGTCFKATLPLHGVPHLSDHDMAE</sequence>
<dbReference type="SUPFAM" id="SSF47384">
    <property type="entry name" value="Homodimeric domain of signal transducing histidine kinase"/>
    <property type="match status" value="1"/>
</dbReference>
<organism evidence="8 9">
    <name type="scientific">Pseudomonas lutea</name>
    <dbReference type="NCBI Taxonomy" id="243924"/>
    <lineage>
        <taxon>Bacteria</taxon>
        <taxon>Pseudomonadati</taxon>
        <taxon>Pseudomonadota</taxon>
        <taxon>Gammaproteobacteria</taxon>
        <taxon>Pseudomonadales</taxon>
        <taxon>Pseudomonadaceae</taxon>
        <taxon>Pseudomonas</taxon>
    </lineage>
</organism>
<proteinExistence type="predicted"/>
<dbReference type="InterPro" id="IPR003594">
    <property type="entry name" value="HATPase_dom"/>
</dbReference>
<dbReference type="Gene3D" id="3.30.450.40">
    <property type="match status" value="1"/>
</dbReference>
<evidence type="ECO:0000256" key="2">
    <source>
        <dbReference type="ARBA" id="ARBA00012438"/>
    </source>
</evidence>
<dbReference type="CDD" id="cd00075">
    <property type="entry name" value="HATPase"/>
    <property type="match status" value="1"/>
</dbReference>
<comment type="caution">
    <text evidence="8">The sequence shown here is derived from an EMBL/GenBank/DDBJ whole genome shotgun (WGS) entry which is preliminary data.</text>
</comment>
<dbReference type="GO" id="GO:0016301">
    <property type="term" value="F:kinase activity"/>
    <property type="evidence" value="ECO:0007669"/>
    <property type="project" value="UniProtKB-KW"/>
</dbReference>
<keyword evidence="3" id="KW-0597">Phosphoprotein</keyword>
<keyword evidence="5 8" id="KW-0418">Kinase</keyword>
<dbReference type="PRINTS" id="PR00344">
    <property type="entry name" value="BCTRLSENSOR"/>
</dbReference>
<keyword evidence="9" id="KW-1185">Reference proteome</keyword>
<evidence type="ECO:0000256" key="1">
    <source>
        <dbReference type="ARBA" id="ARBA00000085"/>
    </source>
</evidence>
<dbReference type="Gene3D" id="3.30.565.10">
    <property type="entry name" value="Histidine kinase-like ATPase, C-terminal domain"/>
    <property type="match status" value="1"/>
</dbReference>
<dbReference type="PROSITE" id="PS50109">
    <property type="entry name" value="HIS_KIN"/>
    <property type="match status" value="1"/>
</dbReference>
<dbReference type="InterPro" id="IPR005467">
    <property type="entry name" value="His_kinase_dom"/>
</dbReference>
<dbReference type="Proteomes" id="UP000625247">
    <property type="component" value="Unassembled WGS sequence"/>
</dbReference>
<keyword evidence="6" id="KW-0902">Two-component regulatory system</keyword>
<name>A0ABR9ACV4_9PSED</name>
<feature type="domain" description="Histidine kinase" evidence="7">
    <location>
        <begin position="157"/>
        <end position="370"/>
    </location>
</feature>
<dbReference type="CDD" id="cd00082">
    <property type="entry name" value="HisKA"/>
    <property type="match status" value="1"/>
</dbReference>
<dbReference type="EC" id="2.7.13.3" evidence="2"/>
<reference evidence="8 9" key="1">
    <citation type="journal article" date="2020" name="FEMS Microbiol. Ecol.">
        <title>Temporal dynamics of bacterial communities during seed development and maturation.</title>
        <authorList>
            <person name="Chesneau G."/>
            <person name="Torres-Cortes G."/>
            <person name="Briand M."/>
            <person name="Darrasse A."/>
            <person name="Preveaux A."/>
            <person name="Marais C."/>
            <person name="Jacques M.A."/>
            <person name="Shade A."/>
            <person name="Barret M."/>
        </authorList>
    </citation>
    <scope>NUCLEOTIDE SEQUENCE [LARGE SCALE GENOMIC DNA]</scope>
    <source>
        <strain evidence="8 9">CFBP13723</strain>
    </source>
</reference>
<dbReference type="PANTHER" id="PTHR43711:SF1">
    <property type="entry name" value="HISTIDINE KINASE 1"/>
    <property type="match status" value="1"/>
</dbReference>
<dbReference type="InterPro" id="IPR050736">
    <property type="entry name" value="Sensor_HK_Regulatory"/>
</dbReference>
<comment type="catalytic activity">
    <reaction evidence="1">
        <text>ATP + protein L-histidine = ADP + protein N-phospho-L-histidine.</text>
        <dbReference type="EC" id="2.7.13.3"/>
    </reaction>
</comment>
<dbReference type="InterPro" id="IPR003661">
    <property type="entry name" value="HisK_dim/P_dom"/>
</dbReference>
<dbReference type="Gene3D" id="1.10.287.130">
    <property type="match status" value="1"/>
</dbReference>
<dbReference type="Pfam" id="PF02518">
    <property type="entry name" value="HATPase_c"/>
    <property type="match status" value="1"/>
</dbReference>
<evidence type="ECO:0000256" key="3">
    <source>
        <dbReference type="ARBA" id="ARBA00022553"/>
    </source>
</evidence>
<dbReference type="InterPro" id="IPR003018">
    <property type="entry name" value="GAF"/>
</dbReference>
<evidence type="ECO:0000256" key="4">
    <source>
        <dbReference type="ARBA" id="ARBA00022679"/>
    </source>
</evidence>
<evidence type="ECO:0000256" key="6">
    <source>
        <dbReference type="ARBA" id="ARBA00023012"/>
    </source>
</evidence>
<dbReference type="SMART" id="SM00388">
    <property type="entry name" value="HisKA"/>
    <property type="match status" value="1"/>
</dbReference>
<dbReference type="EMBL" id="JACYNP010000013">
    <property type="protein sequence ID" value="MBD8123942.1"/>
    <property type="molecule type" value="Genomic_DNA"/>
</dbReference>